<gene>
    <name evidence="3" type="ORF">P8192_11070</name>
</gene>
<dbReference type="PANTHER" id="PTHR43003:SF6">
    <property type="entry name" value="DNA GLYCOSYLASE"/>
    <property type="match status" value="1"/>
</dbReference>
<evidence type="ECO:0000256" key="1">
    <source>
        <dbReference type="ARBA" id="ARBA00022763"/>
    </source>
</evidence>
<sequence>MNRNNHPPANIARTHRTLVPAAPLDVARTLRPLQRGTGDPAFRLTEQGLWMGLRHGGVPVSVHLRSRTRLDAEVELEAYSPDPSTAEALLDRAEILLGVDAQALAAWAEFDKRLQREKHWRMLLPEWVPEARRRRPGLRFPATGALVSQLFAVVLEQKVTHDQARAGWRWLLRAAGEPAPGPVPEGLRVPPDPEQVRLIPSWRWHQGWVQPAMSRTMLQVAQRASALERLAVTEPVDRLALTITAVPGIGPWTAAETLQRTHGAADVVSVGDYHLAHQVGEALTGRRTDDTGMLELLEPFRGHRHRVVRLLLSGGMRFQRFGPRLAPTDFRDR</sequence>
<dbReference type="Gene3D" id="1.10.340.30">
    <property type="entry name" value="Hypothetical protein, domain 2"/>
    <property type="match status" value="1"/>
</dbReference>
<dbReference type="RefSeq" id="WP_278157064.1">
    <property type="nucleotide sequence ID" value="NZ_CP121252.1"/>
</dbReference>
<keyword evidence="2" id="KW-0234">DNA repair</keyword>
<evidence type="ECO:0000313" key="3">
    <source>
        <dbReference type="EMBL" id="WFP15930.1"/>
    </source>
</evidence>
<evidence type="ECO:0000256" key="2">
    <source>
        <dbReference type="ARBA" id="ARBA00023204"/>
    </source>
</evidence>
<keyword evidence="4" id="KW-1185">Reference proteome</keyword>
<dbReference type="SUPFAM" id="SSF48150">
    <property type="entry name" value="DNA-glycosylase"/>
    <property type="match status" value="1"/>
</dbReference>
<keyword evidence="1" id="KW-0227">DNA damage</keyword>
<reference evidence="3 4" key="1">
    <citation type="submission" date="2023-04" db="EMBL/GenBank/DDBJ databases">
        <title>Funneling lignin-derived compounds into biodiesel using alkali-halophilic Citricoccus sp. P2.</title>
        <authorList>
            <person name="Luo C.-B."/>
        </authorList>
    </citation>
    <scope>NUCLEOTIDE SEQUENCE [LARGE SCALE GENOMIC DNA]</scope>
    <source>
        <strain evidence="3 4">P2</strain>
    </source>
</reference>
<dbReference type="EMBL" id="CP121252">
    <property type="protein sequence ID" value="WFP15930.1"/>
    <property type="molecule type" value="Genomic_DNA"/>
</dbReference>
<dbReference type="Proteomes" id="UP001219037">
    <property type="component" value="Chromosome"/>
</dbReference>
<dbReference type="PANTHER" id="PTHR43003">
    <property type="entry name" value="DNA-3-METHYLADENINE GLYCOSYLASE"/>
    <property type="match status" value="1"/>
</dbReference>
<evidence type="ECO:0000313" key="4">
    <source>
        <dbReference type="Proteomes" id="UP001219037"/>
    </source>
</evidence>
<dbReference type="InterPro" id="IPR051912">
    <property type="entry name" value="Alkylbase_DNA_Glycosylase/TA"/>
</dbReference>
<accession>A0ABY8H4B5</accession>
<protein>
    <submittedName>
        <fullName evidence="3">3-methyladenine DNA glycosylase</fullName>
    </submittedName>
</protein>
<name>A0ABY8H4B5_9MICC</name>
<proteinExistence type="predicted"/>
<dbReference type="InterPro" id="IPR011257">
    <property type="entry name" value="DNA_glycosylase"/>
</dbReference>
<organism evidence="3 4">
    <name type="scientific">Citricoccus muralis</name>
    <dbReference type="NCBI Taxonomy" id="169134"/>
    <lineage>
        <taxon>Bacteria</taxon>
        <taxon>Bacillati</taxon>
        <taxon>Actinomycetota</taxon>
        <taxon>Actinomycetes</taxon>
        <taxon>Micrococcales</taxon>
        <taxon>Micrococcaceae</taxon>
        <taxon>Citricoccus</taxon>
    </lineage>
</organism>